<evidence type="ECO:0000313" key="2">
    <source>
        <dbReference type="Proteomes" id="UP000051845"/>
    </source>
</evidence>
<accession>A0A0R2B538</accession>
<name>A0A0R2B538_SECCO</name>
<dbReference type="EMBL" id="AYYR01000082">
    <property type="protein sequence ID" value="KRM74431.1"/>
    <property type="molecule type" value="Genomic_DNA"/>
</dbReference>
<evidence type="ECO:0000313" key="1">
    <source>
        <dbReference type="EMBL" id="KRM74431.1"/>
    </source>
</evidence>
<sequence>MTENILFFRLTVLTTSITMAKFVQKVPLISYNSYFLKAHCTSIKSLADWLGCPA</sequence>
<proteinExistence type="predicted"/>
<organism evidence="1 2">
    <name type="scientific">Secundilactobacillus collinoides DSM 20515 = JCM 1123</name>
    <dbReference type="NCBI Taxonomy" id="1423733"/>
    <lineage>
        <taxon>Bacteria</taxon>
        <taxon>Bacillati</taxon>
        <taxon>Bacillota</taxon>
        <taxon>Bacilli</taxon>
        <taxon>Lactobacillales</taxon>
        <taxon>Lactobacillaceae</taxon>
        <taxon>Secundilactobacillus</taxon>
    </lineage>
</organism>
<gene>
    <name evidence="1" type="ORF">FC82_GL000191</name>
</gene>
<dbReference type="Proteomes" id="UP000051845">
    <property type="component" value="Unassembled WGS sequence"/>
</dbReference>
<dbReference type="PATRIC" id="fig|1423733.4.peg.210"/>
<reference evidence="1 2" key="1">
    <citation type="journal article" date="2015" name="Genome Announc.">
        <title>Expanding the biotechnology potential of lactobacilli through comparative genomics of 213 strains and associated genera.</title>
        <authorList>
            <person name="Sun Z."/>
            <person name="Harris H.M."/>
            <person name="McCann A."/>
            <person name="Guo C."/>
            <person name="Argimon S."/>
            <person name="Zhang W."/>
            <person name="Yang X."/>
            <person name="Jeffery I.B."/>
            <person name="Cooney J.C."/>
            <person name="Kagawa T.F."/>
            <person name="Liu W."/>
            <person name="Song Y."/>
            <person name="Salvetti E."/>
            <person name="Wrobel A."/>
            <person name="Rasinkangas P."/>
            <person name="Parkhill J."/>
            <person name="Rea M.C."/>
            <person name="O'Sullivan O."/>
            <person name="Ritari J."/>
            <person name="Douillard F.P."/>
            <person name="Paul Ross R."/>
            <person name="Yang R."/>
            <person name="Briner A.E."/>
            <person name="Felis G.E."/>
            <person name="de Vos W.M."/>
            <person name="Barrangou R."/>
            <person name="Klaenhammer T.R."/>
            <person name="Caufield P.W."/>
            <person name="Cui Y."/>
            <person name="Zhang H."/>
            <person name="O'Toole P.W."/>
        </authorList>
    </citation>
    <scope>NUCLEOTIDE SEQUENCE [LARGE SCALE GENOMIC DNA]</scope>
    <source>
        <strain evidence="1 2">DSM 20515</strain>
    </source>
</reference>
<dbReference type="AlphaFoldDB" id="A0A0R2B538"/>
<protein>
    <submittedName>
        <fullName evidence="1">Uncharacterized protein</fullName>
    </submittedName>
</protein>
<comment type="caution">
    <text evidence="1">The sequence shown here is derived from an EMBL/GenBank/DDBJ whole genome shotgun (WGS) entry which is preliminary data.</text>
</comment>